<evidence type="ECO:0000313" key="2">
    <source>
        <dbReference type="EMBL" id="MBY4638143.1"/>
    </source>
</evidence>
<dbReference type="RefSeq" id="WP_222137159.1">
    <property type="nucleotide sequence ID" value="NZ_JAILXK010000002.1"/>
</dbReference>
<sequence length="155" mass="15380">MKPSMTMLAAGAALFAAPALAQLNVGGAADATVGATTGNIGNTVGEVTKPVGDVVDRADTTLNGTIDATKLTVAAREDVRAGATITDMNGNSIGTLQSVQGDTAVIVDGGKLYNVPLSELYRNASDRAGALVSKVPPVAVGASASAEADAEVEPR</sequence>
<name>A0ABS7MGQ8_9SPHN</name>
<proteinExistence type="predicted"/>
<dbReference type="Proteomes" id="UP001166571">
    <property type="component" value="Unassembled WGS sequence"/>
</dbReference>
<feature type="chain" id="PRO_5046661315" description="PRC-barrel domain-containing protein" evidence="1">
    <location>
        <begin position="22"/>
        <end position="155"/>
    </location>
</feature>
<evidence type="ECO:0000313" key="3">
    <source>
        <dbReference type="Proteomes" id="UP001166571"/>
    </source>
</evidence>
<evidence type="ECO:0000256" key="1">
    <source>
        <dbReference type="SAM" id="SignalP"/>
    </source>
</evidence>
<organism evidence="2 3">
    <name type="scientific">Sphingopyxis jiangsuensis</name>
    <dbReference type="NCBI Taxonomy" id="2871171"/>
    <lineage>
        <taxon>Bacteria</taxon>
        <taxon>Pseudomonadati</taxon>
        <taxon>Pseudomonadota</taxon>
        <taxon>Alphaproteobacteria</taxon>
        <taxon>Sphingomonadales</taxon>
        <taxon>Sphingomonadaceae</taxon>
        <taxon>Sphingopyxis</taxon>
    </lineage>
</organism>
<gene>
    <name evidence="2" type="ORF">K5P26_13435</name>
</gene>
<dbReference type="EMBL" id="JAILXK010000002">
    <property type="protein sequence ID" value="MBY4638143.1"/>
    <property type="molecule type" value="Genomic_DNA"/>
</dbReference>
<comment type="caution">
    <text evidence="2">The sequence shown here is derived from an EMBL/GenBank/DDBJ whole genome shotgun (WGS) entry which is preliminary data.</text>
</comment>
<keyword evidence="3" id="KW-1185">Reference proteome</keyword>
<accession>A0ABS7MGQ8</accession>
<evidence type="ECO:0008006" key="4">
    <source>
        <dbReference type="Google" id="ProtNLM"/>
    </source>
</evidence>
<keyword evidence="1" id="KW-0732">Signal</keyword>
<reference evidence="2" key="1">
    <citation type="submission" date="2021-08" db="EMBL/GenBank/DDBJ databases">
        <title>Sphingopyxis panaciterrulae sp. nov., isolated from the surface water of the Yellow Sea.</title>
        <authorList>
            <person name="Gao Z."/>
            <person name="Zhang D."/>
            <person name="Zhang A."/>
        </authorList>
    </citation>
    <scope>NUCLEOTIDE SEQUENCE</scope>
    <source>
        <strain evidence="2">XHP0097</strain>
    </source>
</reference>
<protein>
    <recommendedName>
        <fullName evidence="4">PRC-barrel domain-containing protein</fullName>
    </recommendedName>
</protein>
<feature type="signal peptide" evidence="1">
    <location>
        <begin position="1"/>
        <end position="21"/>
    </location>
</feature>